<proteinExistence type="predicted"/>
<accession>A0A3B0ZUH5</accession>
<dbReference type="EMBL" id="UOFT01000016">
    <property type="protein sequence ID" value="VAW91713.1"/>
    <property type="molecule type" value="Genomic_DNA"/>
</dbReference>
<name>A0A3B0ZUH5_9ZZZZ</name>
<dbReference type="Pfam" id="PF20549">
    <property type="entry name" value="DUF6763"/>
    <property type="match status" value="1"/>
</dbReference>
<sequence>MATPFEPTVGQWYQDDEQRIFEVVAWDLDAIEIQYFDGDVDEFDMDVWYMLNILPADEPNDGSGPFDEIESDDLSHLQNNYLPASWRYH</sequence>
<gene>
    <name evidence="1" type="ORF">MNBD_GAMMA23-98</name>
</gene>
<reference evidence="1" key="1">
    <citation type="submission" date="2018-06" db="EMBL/GenBank/DDBJ databases">
        <authorList>
            <person name="Zhirakovskaya E."/>
        </authorList>
    </citation>
    <scope>NUCLEOTIDE SEQUENCE</scope>
</reference>
<evidence type="ECO:0000313" key="1">
    <source>
        <dbReference type="EMBL" id="VAW91713.1"/>
    </source>
</evidence>
<protein>
    <submittedName>
        <fullName evidence="1">Uncharacterized protein</fullName>
    </submittedName>
</protein>
<organism evidence="1">
    <name type="scientific">hydrothermal vent metagenome</name>
    <dbReference type="NCBI Taxonomy" id="652676"/>
    <lineage>
        <taxon>unclassified sequences</taxon>
        <taxon>metagenomes</taxon>
        <taxon>ecological metagenomes</taxon>
    </lineage>
</organism>
<dbReference type="InterPro" id="IPR046651">
    <property type="entry name" value="DUF6763"/>
</dbReference>
<dbReference type="AlphaFoldDB" id="A0A3B0ZUH5"/>